<dbReference type="GO" id="GO:0016705">
    <property type="term" value="F:oxidoreductase activity, acting on paired donors, with incorporation or reduction of molecular oxygen"/>
    <property type="evidence" value="ECO:0007669"/>
    <property type="project" value="InterPro"/>
</dbReference>
<dbReference type="Proteomes" id="UP000011602">
    <property type="component" value="Unassembled WGS sequence"/>
</dbReference>
<dbReference type="InterPro" id="IPR050564">
    <property type="entry name" value="F420-G6PD/mer"/>
</dbReference>
<dbReference type="OrthoDB" id="7684at2157"/>
<dbReference type="EMBL" id="AOHZ01000086">
    <property type="protein sequence ID" value="ELY50372.1"/>
    <property type="molecule type" value="Genomic_DNA"/>
</dbReference>
<dbReference type="PANTHER" id="PTHR43244">
    <property type="match status" value="1"/>
</dbReference>
<dbReference type="eggNOG" id="arCOG02410">
    <property type="taxonomic scope" value="Archaea"/>
</dbReference>
<evidence type="ECO:0000313" key="3">
    <source>
        <dbReference type="EMBL" id="ELY50372.1"/>
    </source>
</evidence>
<dbReference type="STRING" id="1227499.C493_18821"/>
<name>L9WLW2_9EURY</name>
<sequence>MTDYGYLLPTRGAVLTSDDEHTLTAKTAADVLGLARRAEAAGFRSVWVGDSVLAKPRHEPLSTLAAIAAETDAVYLGTAVYLPDLRNPVHVAHQAATVDQLSGGRLRLGVGVGIGPDVEAEYENLDRSFHERGARTNELLEIATELWDGSAVDHSGEYYDLEDASIGFEPVGELPIYVASAAFDPSDGFPKLIEERLRRYGDGWLPIAVGPEQYREGVAEIETMLEESGRSSETFHGGVYLDVVIDDDESRAIDTARSFYERYYPAWPSLSDEQVRSKGAFGSIETVRETIEAYEAAGVETITVRFTTDTQREQFRKFAPLV</sequence>
<dbReference type="InterPro" id="IPR011251">
    <property type="entry name" value="Luciferase-like_dom"/>
</dbReference>
<evidence type="ECO:0000259" key="2">
    <source>
        <dbReference type="Pfam" id="PF00296"/>
    </source>
</evidence>
<dbReference type="Pfam" id="PF00296">
    <property type="entry name" value="Bac_luciferase"/>
    <property type="match status" value="1"/>
</dbReference>
<reference evidence="3 4" key="1">
    <citation type="journal article" date="2014" name="PLoS Genet.">
        <title>Phylogenetically driven sequencing of extremely halophilic archaea reveals strategies for static and dynamic osmo-response.</title>
        <authorList>
            <person name="Becker E.A."/>
            <person name="Seitzer P.M."/>
            <person name="Tritt A."/>
            <person name="Larsen D."/>
            <person name="Krusor M."/>
            <person name="Yao A.I."/>
            <person name="Wu D."/>
            <person name="Madern D."/>
            <person name="Eisen J.A."/>
            <person name="Darling A.E."/>
            <person name="Facciotti M.T."/>
        </authorList>
    </citation>
    <scope>NUCLEOTIDE SEQUENCE [LARGE SCALE GENOMIC DNA]</scope>
    <source>
        <strain evidence="3 4">JCM 12255</strain>
    </source>
</reference>
<evidence type="ECO:0000256" key="1">
    <source>
        <dbReference type="ARBA" id="ARBA00023002"/>
    </source>
</evidence>
<dbReference type="SUPFAM" id="SSF51679">
    <property type="entry name" value="Bacterial luciferase-like"/>
    <property type="match status" value="1"/>
</dbReference>
<dbReference type="PANTHER" id="PTHR43244:SF1">
    <property type="entry name" value="5,10-METHYLENETETRAHYDROMETHANOPTERIN REDUCTASE"/>
    <property type="match status" value="1"/>
</dbReference>
<protein>
    <submittedName>
        <fullName evidence="3">Luciferase-like protein</fullName>
    </submittedName>
</protein>
<organism evidence="3 4">
    <name type="scientific">Natronolimnohabitans innermongolicus JCM 12255</name>
    <dbReference type="NCBI Taxonomy" id="1227499"/>
    <lineage>
        <taxon>Archaea</taxon>
        <taxon>Methanobacteriati</taxon>
        <taxon>Methanobacteriota</taxon>
        <taxon>Stenosarchaea group</taxon>
        <taxon>Halobacteria</taxon>
        <taxon>Halobacteriales</taxon>
        <taxon>Natrialbaceae</taxon>
        <taxon>Natronolimnohabitans</taxon>
    </lineage>
</organism>
<gene>
    <name evidence="3" type="ORF">C493_18821</name>
</gene>
<feature type="domain" description="Luciferase-like" evidence="2">
    <location>
        <begin position="5"/>
        <end position="300"/>
    </location>
</feature>
<accession>L9WLW2</accession>
<dbReference type="InterPro" id="IPR036661">
    <property type="entry name" value="Luciferase-like_sf"/>
</dbReference>
<keyword evidence="4" id="KW-1185">Reference proteome</keyword>
<proteinExistence type="predicted"/>
<dbReference type="AlphaFoldDB" id="L9WLW2"/>
<keyword evidence="1" id="KW-0560">Oxidoreductase</keyword>
<dbReference type="Gene3D" id="3.20.20.30">
    <property type="entry name" value="Luciferase-like domain"/>
    <property type="match status" value="1"/>
</dbReference>
<evidence type="ECO:0000313" key="4">
    <source>
        <dbReference type="Proteomes" id="UP000011602"/>
    </source>
</evidence>
<comment type="caution">
    <text evidence="3">The sequence shown here is derived from an EMBL/GenBank/DDBJ whole genome shotgun (WGS) entry which is preliminary data.</text>
</comment>
<dbReference type="RefSeq" id="WP_007261022.1">
    <property type="nucleotide sequence ID" value="NZ_AOHZ01000086.1"/>
</dbReference>